<proteinExistence type="predicted"/>
<dbReference type="Gene3D" id="1.25.10.90">
    <property type="match status" value="1"/>
</dbReference>
<dbReference type="PANTHER" id="PTHR34070">
    <property type="entry name" value="ARMADILLO-TYPE FOLD"/>
    <property type="match status" value="1"/>
</dbReference>
<keyword evidence="2" id="KW-1185">Reference proteome</keyword>
<reference evidence="2" key="1">
    <citation type="submission" date="2018-03" db="EMBL/GenBank/DDBJ databases">
        <authorList>
            <person name="Blom J."/>
        </authorList>
    </citation>
    <scope>NUCLEOTIDE SEQUENCE [LARGE SCALE GENOMIC DNA]</scope>
    <source>
        <strain evidence="2">KPC-SM-21</strain>
    </source>
</reference>
<name>A0A2U3MUW0_9GAMM</name>
<dbReference type="CDD" id="cd06561">
    <property type="entry name" value="AlkD_like"/>
    <property type="match status" value="1"/>
</dbReference>
<dbReference type="SUPFAM" id="SSF48371">
    <property type="entry name" value="ARM repeat"/>
    <property type="match status" value="1"/>
</dbReference>
<gene>
    <name evidence="1" type="ORF">KPC_0389</name>
</gene>
<dbReference type="OrthoDB" id="9775346at2"/>
<protein>
    <submittedName>
        <fullName evidence="1">DNA alkylation repair enzyme</fullName>
    </submittedName>
</protein>
<dbReference type="InterPro" id="IPR014825">
    <property type="entry name" value="DNA_alkylation"/>
</dbReference>
<organism evidence="1 2">
    <name type="scientific">Acinetobacter stercoris</name>
    <dbReference type="NCBI Taxonomy" id="2126983"/>
    <lineage>
        <taxon>Bacteria</taxon>
        <taxon>Pseudomonadati</taxon>
        <taxon>Pseudomonadota</taxon>
        <taxon>Gammaproteobacteria</taxon>
        <taxon>Moraxellales</taxon>
        <taxon>Moraxellaceae</taxon>
        <taxon>Acinetobacter</taxon>
    </lineage>
</organism>
<dbReference type="InterPro" id="IPR016024">
    <property type="entry name" value="ARM-type_fold"/>
</dbReference>
<evidence type="ECO:0000313" key="2">
    <source>
        <dbReference type="Proteomes" id="UP000245974"/>
    </source>
</evidence>
<dbReference type="RefSeq" id="WP_121972754.1">
    <property type="nucleotide sequence ID" value="NZ_OOGT01000010.1"/>
</dbReference>
<dbReference type="Pfam" id="PF08713">
    <property type="entry name" value="DNA_alkylation"/>
    <property type="match status" value="1"/>
</dbReference>
<evidence type="ECO:0000313" key="1">
    <source>
        <dbReference type="EMBL" id="SPL69211.1"/>
    </source>
</evidence>
<dbReference type="Proteomes" id="UP000245974">
    <property type="component" value="Unassembled WGS sequence"/>
</dbReference>
<sequence>MIQQILANIRNDLNLLGDETVRKTSQRFFKKDQKVNFYGIKNADVKKIIKKYKKPVLILSKKQILELCESLLKTNYIEEAGIAFAFTEMIGEQFEPSDINLFENWINLYINNWATCDTLCNHTIGNFIIQYPELISELKKWTNSSNRWMKRAAAVSLIIPARNGLFLNDIFEIANSLINDSDDMVQKGYGWMLKAASQAHPNEVFLYVLSKKEIMPRTAYRYAIEKLPKEQKEIAMRK</sequence>
<dbReference type="InParanoid" id="A0A2U3MUW0"/>
<dbReference type="EMBL" id="OOGT01000010">
    <property type="protein sequence ID" value="SPL69211.1"/>
    <property type="molecule type" value="Genomic_DNA"/>
</dbReference>
<accession>A0A2U3MUW0</accession>
<dbReference type="AlphaFoldDB" id="A0A2U3MUW0"/>
<dbReference type="PANTHER" id="PTHR34070:SF1">
    <property type="entry name" value="DNA ALKYLATION REPAIR PROTEIN"/>
    <property type="match status" value="1"/>
</dbReference>